<dbReference type="Proteomes" id="UP000188219">
    <property type="component" value="Chromosome"/>
</dbReference>
<accession>A0A1Q2M6R3</accession>
<dbReference type="Gene3D" id="2.60.120.260">
    <property type="entry name" value="Galactose-binding domain-like"/>
    <property type="match status" value="1"/>
</dbReference>
<dbReference type="STRING" id="260552.Mag101_12930"/>
<dbReference type="EMBL" id="CP019650">
    <property type="protein sequence ID" value="AQQ68435.1"/>
    <property type="molecule type" value="Genomic_DNA"/>
</dbReference>
<keyword evidence="3" id="KW-1185">Reference proteome</keyword>
<feature type="signal peptide" evidence="1">
    <location>
        <begin position="1"/>
        <end position="18"/>
    </location>
</feature>
<reference evidence="2" key="1">
    <citation type="submission" date="2017-02" db="EMBL/GenBank/DDBJ databases">
        <title>Genome of Microbulbifer agarilyticus GP101.</title>
        <authorList>
            <person name="Jung J."/>
            <person name="Bae S.S."/>
            <person name="Baek K."/>
        </authorList>
    </citation>
    <scope>NUCLEOTIDE SEQUENCE [LARGE SCALE GENOMIC DNA]</scope>
    <source>
        <strain evidence="2">GP101</strain>
    </source>
</reference>
<organism evidence="2 3">
    <name type="scientific">Microbulbifer agarilyticus</name>
    <dbReference type="NCBI Taxonomy" id="260552"/>
    <lineage>
        <taxon>Bacteria</taxon>
        <taxon>Pseudomonadati</taxon>
        <taxon>Pseudomonadota</taxon>
        <taxon>Gammaproteobacteria</taxon>
        <taxon>Cellvibrionales</taxon>
        <taxon>Microbulbiferaceae</taxon>
        <taxon>Microbulbifer</taxon>
    </lineage>
</organism>
<feature type="chain" id="PRO_5012026668" description="Transcriptional regulator" evidence="1">
    <location>
        <begin position="19"/>
        <end position="191"/>
    </location>
</feature>
<dbReference type="OrthoDB" id="8365150at2"/>
<dbReference type="KEGG" id="maga:Mag101_12930"/>
<keyword evidence="1" id="KW-0732">Signal</keyword>
<sequence>MNYKVLIAATLAATAVHANSISDQLPESWFKTGKTPALSACTAGIDRQLNYLGDSNITLLCESPTEGFITAMQQFSAEEFRGSRVRFSAQVKAEDVKGWSGLWMRIDATEKKAVAFDNMMDRPIKGTQGWSPYEVVLDVPADGERISFGVLIENQGQVWLKDTEFEAVPTNVATTGALQRTNPNNLNLQQR</sequence>
<evidence type="ECO:0008006" key="4">
    <source>
        <dbReference type="Google" id="ProtNLM"/>
    </source>
</evidence>
<protein>
    <recommendedName>
        <fullName evidence="4">Transcriptional regulator</fullName>
    </recommendedName>
</protein>
<evidence type="ECO:0000313" key="2">
    <source>
        <dbReference type="EMBL" id="AQQ68435.1"/>
    </source>
</evidence>
<dbReference type="RefSeq" id="WP_077405712.1">
    <property type="nucleotide sequence ID" value="NZ_CP019650.1"/>
</dbReference>
<gene>
    <name evidence="2" type="ORF">Mag101_12930</name>
</gene>
<dbReference type="AlphaFoldDB" id="A0A1Q2M6R3"/>
<proteinExistence type="predicted"/>
<evidence type="ECO:0000256" key="1">
    <source>
        <dbReference type="SAM" id="SignalP"/>
    </source>
</evidence>
<evidence type="ECO:0000313" key="3">
    <source>
        <dbReference type="Proteomes" id="UP000188219"/>
    </source>
</evidence>
<name>A0A1Q2M6R3_9GAMM</name>